<dbReference type="SUPFAM" id="SSF52833">
    <property type="entry name" value="Thioredoxin-like"/>
    <property type="match status" value="1"/>
</dbReference>
<dbReference type="InterPro" id="IPR004879">
    <property type="entry name" value="Ssp411-like_TRX"/>
</dbReference>
<evidence type="ECO:0000313" key="2">
    <source>
        <dbReference type="EMBL" id="TKJ42589.1"/>
    </source>
</evidence>
<sequence>MNSNDDPGSRTLSHLASENSPYLLQHADNPVNWFPWGEEAFAKARNEDKPIFLSIGYSTCHWCHVMEHESFEDEGVAGLMNEAFVNIKVDREERPDIDNIYMSVCQIMNGSGGWPLTIIMTPDKKPFFSGTYFPKHSRYGRIGMMELIPQISNAWKNRKQDIEDTADRITTALSSMNGLEVKLNAGSLSASTIDEAYDYFQKTFDETSGGFGNAPKFPTPHNLLFLLRIWKRDKNERALHMVEETLTQMRMGGIFDHLGYGFHRYSTDPQWLLPHFEKMLYDQALLTIAYLETYQATGKDTYRETAEEILTYVLRDMTSPDGGFFSAEDADSEGEEGKFYLWTIHEIKEILGPTEAELFASAYRINENGNFTDESTGGKNNNILHLTKSLEQIADEQEIHISDLRIRLQNARTALFTVRGDRIHPQKDDKILTDWNGLMIAALSLAGRILDDPDYTSAAQRAADFVLKEMTLPSGGLLHRYRKGEAGISGNIDDYAFLTWGLIELYETTFRVGYLERALSLTEYQITHFWDDDKGGFYFTPNDAERLLMRTREIYDGAVPSGNSVSLLNLLKLSHITANPELEEKADQMLQAFSAQIKSAPAHFTHMLNGLIFAQGPTYEVIIAGDREDHSTTAMIQAINNQYQPNLVVIQRPCNKEAGAITQIAPFVKLYEAINGQTAAYVCKNNQCSLPTSTIEEMLKHLK</sequence>
<dbReference type="Proteomes" id="UP000319619">
    <property type="component" value="Unassembled WGS sequence"/>
</dbReference>
<dbReference type="PANTHER" id="PTHR42899">
    <property type="entry name" value="SPERMATOGENESIS-ASSOCIATED PROTEIN 20"/>
    <property type="match status" value="1"/>
</dbReference>
<dbReference type="PANTHER" id="PTHR42899:SF1">
    <property type="entry name" value="SPERMATOGENESIS-ASSOCIATED PROTEIN 20"/>
    <property type="match status" value="1"/>
</dbReference>
<dbReference type="PIRSF" id="PIRSF006402">
    <property type="entry name" value="UCP006402_thioredoxin"/>
    <property type="match status" value="1"/>
</dbReference>
<gene>
    <name evidence="2" type="ORF">CEE37_00525</name>
</gene>
<protein>
    <submittedName>
        <fullName evidence="2">Thioredoxin domain-containing protein</fullName>
    </submittedName>
</protein>
<dbReference type="AlphaFoldDB" id="A0A532V5X5"/>
<dbReference type="CDD" id="cd02955">
    <property type="entry name" value="SSP411"/>
    <property type="match status" value="1"/>
</dbReference>
<name>A0A532V5X5_UNCL8</name>
<comment type="caution">
    <text evidence="2">The sequence shown here is derived from an EMBL/GenBank/DDBJ whole genome shotgun (WGS) entry which is preliminary data.</text>
</comment>
<dbReference type="InterPro" id="IPR036249">
    <property type="entry name" value="Thioredoxin-like_sf"/>
</dbReference>
<dbReference type="Pfam" id="PF03190">
    <property type="entry name" value="Thioredox_DsbH"/>
    <property type="match status" value="1"/>
</dbReference>
<organism evidence="2 3">
    <name type="scientific">candidate division LCP-89 bacterium B3_LCP</name>
    <dbReference type="NCBI Taxonomy" id="2012998"/>
    <lineage>
        <taxon>Bacteria</taxon>
        <taxon>Pseudomonadati</taxon>
        <taxon>Bacteria division LCP-89</taxon>
    </lineage>
</organism>
<dbReference type="SUPFAM" id="SSF48208">
    <property type="entry name" value="Six-hairpin glycosidases"/>
    <property type="match status" value="1"/>
</dbReference>
<feature type="domain" description="Spermatogenesis-associated protein 20-like TRX" evidence="1">
    <location>
        <begin position="14"/>
        <end position="173"/>
    </location>
</feature>
<dbReference type="InterPro" id="IPR008928">
    <property type="entry name" value="6-hairpin_glycosidase_sf"/>
</dbReference>
<dbReference type="Gene3D" id="3.40.30.10">
    <property type="entry name" value="Glutaredoxin"/>
    <property type="match status" value="1"/>
</dbReference>
<accession>A0A532V5X5</accession>
<dbReference type="EMBL" id="NJBN01000001">
    <property type="protein sequence ID" value="TKJ42589.1"/>
    <property type="molecule type" value="Genomic_DNA"/>
</dbReference>
<evidence type="ECO:0000259" key="1">
    <source>
        <dbReference type="Pfam" id="PF03190"/>
    </source>
</evidence>
<dbReference type="InterPro" id="IPR024705">
    <property type="entry name" value="Ssp411"/>
</dbReference>
<dbReference type="InterPro" id="IPR012341">
    <property type="entry name" value="6hp_glycosidase-like_sf"/>
</dbReference>
<dbReference type="GO" id="GO:0005975">
    <property type="term" value="P:carbohydrate metabolic process"/>
    <property type="evidence" value="ECO:0007669"/>
    <property type="project" value="InterPro"/>
</dbReference>
<evidence type="ECO:0000313" key="3">
    <source>
        <dbReference type="Proteomes" id="UP000319619"/>
    </source>
</evidence>
<dbReference type="Gene3D" id="1.50.10.20">
    <property type="match status" value="1"/>
</dbReference>
<proteinExistence type="predicted"/>
<reference evidence="2 3" key="1">
    <citation type="submission" date="2017-06" db="EMBL/GenBank/DDBJ databases">
        <title>Novel microbial phyla capable of carbon fixation and sulfur reduction in deep-sea sediments.</title>
        <authorList>
            <person name="Huang J."/>
            <person name="Baker B."/>
            <person name="Wang Y."/>
        </authorList>
    </citation>
    <scope>NUCLEOTIDE SEQUENCE [LARGE SCALE GENOMIC DNA]</scope>
    <source>
        <strain evidence="2">B3_LCP</strain>
    </source>
</reference>
<dbReference type="Gene3D" id="1.50.10.10">
    <property type="match status" value="1"/>
</dbReference>